<dbReference type="SMART" id="SM00878">
    <property type="entry name" value="Biotin_carb_C"/>
    <property type="match status" value="1"/>
</dbReference>
<dbReference type="PROSITE" id="PS50979">
    <property type="entry name" value="BC"/>
    <property type="match status" value="1"/>
</dbReference>
<dbReference type="OMA" id="FINKPKH"/>
<comment type="cofactor">
    <cofactor evidence="1">
        <name>biotin</name>
        <dbReference type="ChEBI" id="CHEBI:57586"/>
    </cofactor>
</comment>
<dbReference type="InterPro" id="IPR011764">
    <property type="entry name" value="Biotin_carboxylation_dom"/>
</dbReference>
<dbReference type="FunFam" id="3.30.1490.20:FF:000003">
    <property type="entry name" value="acetyl-CoA carboxylase isoform X1"/>
    <property type="match status" value="1"/>
</dbReference>
<feature type="domain" description="Biotin carboxylation" evidence="9">
    <location>
        <begin position="15"/>
        <end position="471"/>
    </location>
</feature>
<dbReference type="GO" id="GO:0005739">
    <property type="term" value="C:mitochondrion"/>
    <property type="evidence" value="ECO:0007669"/>
    <property type="project" value="TreeGrafter"/>
</dbReference>
<proteinExistence type="predicted"/>
<dbReference type="PANTHER" id="PTHR18866:SF33">
    <property type="entry name" value="METHYLCROTONOYL-COA CARBOXYLASE SUBUNIT ALPHA, MITOCHONDRIAL-RELATED"/>
    <property type="match status" value="1"/>
</dbReference>
<feature type="domain" description="ATP-grasp" evidence="8">
    <location>
        <begin position="134"/>
        <end position="337"/>
    </location>
</feature>
<evidence type="ECO:0000256" key="4">
    <source>
        <dbReference type="ARBA" id="ARBA00022840"/>
    </source>
</evidence>
<dbReference type="Pfam" id="PF00364">
    <property type="entry name" value="Biotin_lipoyl"/>
    <property type="match status" value="1"/>
</dbReference>
<reference evidence="11" key="1">
    <citation type="submission" date="2015-09" db="EMBL/GenBank/DDBJ databases">
        <authorList>
            <consortium name="Pathogen Informatics"/>
        </authorList>
    </citation>
    <scope>NUCLEOTIDE SEQUENCE [LARGE SCALE GENOMIC DNA]</scope>
    <source>
        <strain evidence="11">Lake Konstanz</strain>
    </source>
</reference>
<evidence type="ECO:0000259" key="8">
    <source>
        <dbReference type="PROSITE" id="PS50975"/>
    </source>
</evidence>
<dbReference type="InterPro" id="IPR011054">
    <property type="entry name" value="Rudment_hybrid_motif"/>
</dbReference>
<dbReference type="GO" id="GO:0005524">
    <property type="term" value="F:ATP binding"/>
    <property type="evidence" value="ECO:0007669"/>
    <property type="project" value="UniProtKB-UniRule"/>
</dbReference>
<gene>
    <name evidence="10" type="ORF">BSAL_73365</name>
</gene>
<dbReference type="SUPFAM" id="SSF52440">
    <property type="entry name" value="PreATP-grasp domain"/>
    <property type="match status" value="1"/>
</dbReference>
<dbReference type="CDD" id="cd06850">
    <property type="entry name" value="biotinyl_domain"/>
    <property type="match status" value="1"/>
</dbReference>
<dbReference type="PANTHER" id="PTHR18866">
    <property type="entry name" value="CARBOXYLASE:PYRUVATE/ACETYL-COA/PROPIONYL-COA CARBOXYLASE"/>
    <property type="match status" value="1"/>
</dbReference>
<evidence type="ECO:0000259" key="7">
    <source>
        <dbReference type="PROSITE" id="PS50968"/>
    </source>
</evidence>
<dbReference type="FunFam" id="3.30.470.20:FF:000028">
    <property type="entry name" value="Methylcrotonoyl-CoA carboxylase subunit alpha, mitochondrial"/>
    <property type="match status" value="1"/>
</dbReference>
<keyword evidence="2" id="KW-0436">Ligase</keyword>
<dbReference type="EMBL" id="CYKH01000612">
    <property type="protein sequence ID" value="CUG06738.1"/>
    <property type="molecule type" value="Genomic_DNA"/>
</dbReference>
<feature type="domain" description="Lipoyl-binding" evidence="7">
    <location>
        <begin position="600"/>
        <end position="674"/>
    </location>
</feature>
<name>A0A0S4IX46_BODSA</name>
<dbReference type="InterPro" id="IPR005481">
    <property type="entry name" value="BC-like_N"/>
</dbReference>
<evidence type="ECO:0000256" key="6">
    <source>
        <dbReference type="PROSITE-ProRule" id="PRU00409"/>
    </source>
</evidence>
<dbReference type="PROSITE" id="PS00188">
    <property type="entry name" value="BIOTIN"/>
    <property type="match status" value="1"/>
</dbReference>
<dbReference type="Pfam" id="PF00289">
    <property type="entry name" value="Biotin_carb_N"/>
    <property type="match status" value="1"/>
</dbReference>
<dbReference type="PROSITE" id="PS50968">
    <property type="entry name" value="BIOTINYL_LIPOYL"/>
    <property type="match status" value="1"/>
</dbReference>
<evidence type="ECO:0000259" key="9">
    <source>
        <dbReference type="PROSITE" id="PS50979"/>
    </source>
</evidence>
<dbReference type="InterPro" id="IPR016185">
    <property type="entry name" value="PreATP-grasp_dom_sf"/>
</dbReference>
<dbReference type="VEuPathDB" id="TriTrypDB:BSAL_73365"/>
<dbReference type="PROSITE" id="PS50975">
    <property type="entry name" value="ATP_GRASP"/>
    <property type="match status" value="1"/>
</dbReference>
<dbReference type="GO" id="GO:0004485">
    <property type="term" value="F:methylcrotonoyl-CoA carboxylase activity"/>
    <property type="evidence" value="ECO:0007669"/>
    <property type="project" value="TreeGrafter"/>
</dbReference>
<evidence type="ECO:0000256" key="1">
    <source>
        <dbReference type="ARBA" id="ARBA00001953"/>
    </source>
</evidence>
<dbReference type="PROSITE" id="PS00867">
    <property type="entry name" value="CPSASE_2"/>
    <property type="match status" value="1"/>
</dbReference>
<dbReference type="InterPro" id="IPR001882">
    <property type="entry name" value="Biotin_BS"/>
</dbReference>
<dbReference type="Gene3D" id="3.30.470.20">
    <property type="entry name" value="ATP-grasp fold, B domain"/>
    <property type="match status" value="1"/>
</dbReference>
<evidence type="ECO:0000313" key="11">
    <source>
        <dbReference type="Proteomes" id="UP000051952"/>
    </source>
</evidence>
<dbReference type="InterPro" id="IPR005479">
    <property type="entry name" value="CPAse_ATP-bd"/>
</dbReference>
<dbReference type="Proteomes" id="UP000051952">
    <property type="component" value="Unassembled WGS sequence"/>
</dbReference>
<dbReference type="Pfam" id="PF02786">
    <property type="entry name" value="CPSase_L_D2"/>
    <property type="match status" value="1"/>
</dbReference>
<dbReference type="SUPFAM" id="SSF51246">
    <property type="entry name" value="Rudiment single hybrid motif"/>
    <property type="match status" value="1"/>
</dbReference>
<evidence type="ECO:0000256" key="3">
    <source>
        <dbReference type="ARBA" id="ARBA00022741"/>
    </source>
</evidence>
<dbReference type="SUPFAM" id="SSF51230">
    <property type="entry name" value="Single hybrid motif"/>
    <property type="match status" value="1"/>
</dbReference>
<keyword evidence="4 6" id="KW-0067">ATP-binding</keyword>
<dbReference type="InterPro" id="IPR005482">
    <property type="entry name" value="Biotin_COase_C"/>
</dbReference>
<evidence type="ECO:0000313" key="10">
    <source>
        <dbReference type="EMBL" id="CUG06738.1"/>
    </source>
</evidence>
<keyword evidence="5" id="KW-0092">Biotin</keyword>
<dbReference type="Pfam" id="PF02785">
    <property type="entry name" value="Biotin_carb_C"/>
    <property type="match status" value="1"/>
</dbReference>
<keyword evidence="3 6" id="KW-0547">Nucleotide-binding</keyword>
<protein>
    <submittedName>
        <fullName evidence="10">3-methylcrotonyl-carboxylase, putative</fullName>
    </submittedName>
</protein>
<keyword evidence="11" id="KW-1185">Reference proteome</keyword>
<accession>A0A0S4IX46</accession>
<dbReference type="OrthoDB" id="196847at2759"/>
<evidence type="ECO:0000256" key="5">
    <source>
        <dbReference type="ARBA" id="ARBA00023267"/>
    </source>
</evidence>
<dbReference type="InterPro" id="IPR011761">
    <property type="entry name" value="ATP-grasp"/>
</dbReference>
<dbReference type="GO" id="GO:0046872">
    <property type="term" value="F:metal ion binding"/>
    <property type="evidence" value="ECO:0007669"/>
    <property type="project" value="InterPro"/>
</dbReference>
<organism evidence="10 11">
    <name type="scientific">Bodo saltans</name>
    <name type="common">Flagellated protozoan</name>
    <dbReference type="NCBI Taxonomy" id="75058"/>
    <lineage>
        <taxon>Eukaryota</taxon>
        <taxon>Discoba</taxon>
        <taxon>Euglenozoa</taxon>
        <taxon>Kinetoplastea</taxon>
        <taxon>Metakinetoplastina</taxon>
        <taxon>Eubodonida</taxon>
        <taxon>Bodonidae</taxon>
        <taxon>Bodo</taxon>
    </lineage>
</organism>
<sequence>MRPSRSLLEEVQRRTINKVLVANRGEIACRVFKTCKTLGIRTVAVYCDAESNGKHVQHADEAFRIGAPPAATSYLRGETIVQVAKDHGVDAIHPGYGFLSENAEFAKNVLEAGIEFIGPPSGAIISMGSKSESKIIMTDAGVPVVPGYHGEDQTEAHLTKEAARIGFPLLIKAVSGGGGKGMKIVRNIDEFSTLLQSAQREATNFFKDDRVLLERYIERPRHVEVQVFCDKHGNGVFFFERDCSVQRRYQKVLEEAPAPHFSAELRKSVGDVAVKAAKAVGYVGAGTVEFIFDTETNEFYFMEMNTRLQVEHPVTEEIILIKGRPLDLVRLQIETAEGKPFDFTQEDLAINGCCIEARVFAESPKNNFLPGSGNLTFVEEPAEGRFGDVKVRLDTGFRSGDDVLVHYDPMIAKLIVWGTDRPTALRGLRKALDDYHIVGISTNIEFLKKCCDNEAFAKGGVTTKFIEEHKETLLAEDKLPTNVTALAALNAVLSAPSNEFSFHVNGSSKANVPFRVHGAAESVSVQEVQRGSYVVSGPTFSHTIKPCAALKPGYSAAHIDGALRVEYKPIVLPHQVAILLPTGTYTLQREPLPEGFGDVKYQAGGASRVLSPMPGKVAKFLVANGATVVQGQNVLIVEAMKMEHLVKAPKDGVIVFSFKEGQMAGADQVLATIETSD</sequence>
<dbReference type="FunFam" id="3.40.50.20:FF:000010">
    <property type="entry name" value="Propionyl-CoA carboxylase subunit alpha"/>
    <property type="match status" value="1"/>
</dbReference>
<evidence type="ECO:0000256" key="2">
    <source>
        <dbReference type="ARBA" id="ARBA00022598"/>
    </source>
</evidence>
<dbReference type="InterPro" id="IPR011053">
    <property type="entry name" value="Single_hybrid_motif"/>
</dbReference>
<dbReference type="SUPFAM" id="SSF56059">
    <property type="entry name" value="Glutathione synthetase ATP-binding domain-like"/>
    <property type="match status" value="1"/>
</dbReference>
<dbReference type="AlphaFoldDB" id="A0A0S4IX46"/>
<dbReference type="Gene3D" id="2.40.50.100">
    <property type="match status" value="1"/>
</dbReference>
<dbReference type="InterPro" id="IPR050856">
    <property type="entry name" value="Biotin_carboxylase_complex"/>
</dbReference>
<dbReference type="InterPro" id="IPR000089">
    <property type="entry name" value="Biotin_lipoyl"/>
</dbReference>